<evidence type="ECO:0000256" key="1">
    <source>
        <dbReference type="ARBA" id="ARBA00010466"/>
    </source>
</evidence>
<dbReference type="InterPro" id="IPR007324">
    <property type="entry name" value="Sugar-bd_dom_put"/>
</dbReference>
<evidence type="ECO:0000313" key="6">
    <source>
        <dbReference type="EMBL" id="MFB9758443.1"/>
    </source>
</evidence>
<keyword evidence="3" id="KW-0238">DNA-binding</keyword>
<dbReference type="InterPro" id="IPR037171">
    <property type="entry name" value="NagB/RpiA_transferase-like"/>
</dbReference>
<reference evidence="6 7" key="1">
    <citation type="submission" date="2024-09" db="EMBL/GenBank/DDBJ databases">
        <authorList>
            <person name="Sun Q."/>
            <person name="Mori K."/>
        </authorList>
    </citation>
    <scope>NUCLEOTIDE SEQUENCE [LARGE SCALE GENOMIC DNA]</scope>
    <source>
        <strain evidence="6 7">JCM 11201</strain>
    </source>
</reference>
<sequence>MLGSEERRQMVKVANLYHLNGWTQEQIAKRVGVSRPVISKLLQRAKEVGIVEVYIKDENSHTVDLELNLEKEFGLKDVVVVSTAGYTPEMRKKAVGQAGAYYLAKNLKDIKRLGISWGTTVAEVVKEYPYERREDVRIIPLEGGMGRQSVEIHANQLAYELSKKMNSTCSYLYTPAIVETEELKKHLMAMEEIEAVLEEGKTVDAALISIGNPHKESTLREIGYLKEMDLDNLRKVGVVGDIAFRFFDKFGEPTNHPINNKVIGISLEQLRAVQTVIAVVEGSHKVESVLGALKGNYLDVLIIDETTAALLLDKR</sequence>
<dbReference type="PANTHER" id="PTHR34294">
    <property type="entry name" value="TRANSCRIPTIONAL REGULATOR-RELATED"/>
    <property type="match status" value="1"/>
</dbReference>
<protein>
    <submittedName>
        <fullName evidence="6">Sugar-binding transcriptional regulator</fullName>
    </submittedName>
</protein>
<evidence type="ECO:0000256" key="2">
    <source>
        <dbReference type="ARBA" id="ARBA00023015"/>
    </source>
</evidence>
<evidence type="ECO:0000256" key="4">
    <source>
        <dbReference type="ARBA" id="ARBA00023163"/>
    </source>
</evidence>
<dbReference type="EMBL" id="JBHMAF010000032">
    <property type="protein sequence ID" value="MFB9758443.1"/>
    <property type="molecule type" value="Genomic_DNA"/>
</dbReference>
<keyword evidence="2" id="KW-0805">Transcription regulation</keyword>
<name>A0ABV5WDB5_9BACI</name>
<evidence type="ECO:0000313" key="7">
    <source>
        <dbReference type="Proteomes" id="UP001589609"/>
    </source>
</evidence>
<feature type="domain" description="HTH cro/C1-type" evidence="5">
    <location>
        <begin position="13"/>
        <end position="41"/>
    </location>
</feature>
<dbReference type="SUPFAM" id="SSF46689">
    <property type="entry name" value="Homeodomain-like"/>
    <property type="match status" value="1"/>
</dbReference>
<dbReference type="PROSITE" id="PS50943">
    <property type="entry name" value="HTH_CROC1"/>
    <property type="match status" value="1"/>
</dbReference>
<evidence type="ECO:0000259" key="5">
    <source>
        <dbReference type="PROSITE" id="PS50943"/>
    </source>
</evidence>
<dbReference type="Pfam" id="PF01381">
    <property type="entry name" value="HTH_3"/>
    <property type="match status" value="1"/>
</dbReference>
<gene>
    <name evidence="6" type="ORF">ACFFMS_07900</name>
</gene>
<keyword evidence="4" id="KW-0804">Transcription</keyword>
<dbReference type="Gene3D" id="1.10.10.60">
    <property type="entry name" value="Homeodomain-like"/>
    <property type="match status" value="1"/>
</dbReference>
<dbReference type="InterPro" id="IPR001387">
    <property type="entry name" value="Cro/C1-type_HTH"/>
</dbReference>
<comment type="caution">
    <text evidence="6">The sequence shown here is derived from an EMBL/GenBank/DDBJ whole genome shotgun (WGS) entry which is preliminary data.</text>
</comment>
<dbReference type="Gene3D" id="3.40.50.1360">
    <property type="match status" value="1"/>
</dbReference>
<dbReference type="InterPro" id="IPR051054">
    <property type="entry name" value="SorC_transcr_regulators"/>
</dbReference>
<evidence type="ECO:0000256" key="3">
    <source>
        <dbReference type="ARBA" id="ARBA00023125"/>
    </source>
</evidence>
<dbReference type="PANTHER" id="PTHR34294:SF12">
    <property type="entry name" value="SUGAR-BINDING TRANSCRIPTIONAL REGULATOR"/>
    <property type="match status" value="1"/>
</dbReference>
<accession>A0ABV5WDB5</accession>
<dbReference type="Pfam" id="PF04198">
    <property type="entry name" value="Sugar-bind"/>
    <property type="match status" value="1"/>
</dbReference>
<dbReference type="InterPro" id="IPR009057">
    <property type="entry name" value="Homeodomain-like_sf"/>
</dbReference>
<comment type="similarity">
    <text evidence="1">Belongs to the SorC transcriptional regulatory family.</text>
</comment>
<proteinExistence type="inferred from homology"/>
<dbReference type="SUPFAM" id="SSF100950">
    <property type="entry name" value="NagB/RpiA/CoA transferase-like"/>
    <property type="match status" value="1"/>
</dbReference>
<dbReference type="Proteomes" id="UP001589609">
    <property type="component" value="Unassembled WGS sequence"/>
</dbReference>
<dbReference type="RefSeq" id="WP_379948719.1">
    <property type="nucleotide sequence ID" value="NZ_JBHMAF010000032.1"/>
</dbReference>
<keyword evidence="7" id="KW-1185">Reference proteome</keyword>
<organism evidence="6 7">
    <name type="scientific">Ectobacillus funiculus</name>
    <dbReference type="NCBI Taxonomy" id="137993"/>
    <lineage>
        <taxon>Bacteria</taxon>
        <taxon>Bacillati</taxon>
        <taxon>Bacillota</taxon>
        <taxon>Bacilli</taxon>
        <taxon>Bacillales</taxon>
        <taxon>Bacillaceae</taxon>
        <taxon>Ectobacillus</taxon>
    </lineage>
</organism>